<accession>A0A0D2A2P1</accession>
<dbReference type="HOGENOM" id="CLU_2265787_0_0_1"/>
<reference evidence="1 2" key="1">
    <citation type="submission" date="2015-01" db="EMBL/GenBank/DDBJ databases">
        <title>The Genome Sequence of Ochroconis gallopava CBS43764.</title>
        <authorList>
            <consortium name="The Broad Institute Genomics Platform"/>
            <person name="Cuomo C."/>
            <person name="de Hoog S."/>
            <person name="Gorbushina A."/>
            <person name="Stielow B."/>
            <person name="Teixiera M."/>
            <person name="Abouelleil A."/>
            <person name="Chapman S.B."/>
            <person name="Priest M."/>
            <person name="Young S.K."/>
            <person name="Wortman J."/>
            <person name="Nusbaum C."/>
            <person name="Birren B."/>
        </authorList>
    </citation>
    <scope>NUCLEOTIDE SEQUENCE [LARGE SCALE GENOMIC DNA]</scope>
    <source>
        <strain evidence="1 2">CBS 43764</strain>
    </source>
</reference>
<gene>
    <name evidence="1" type="ORF">PV09_07829</name>
</gene>
<sequence length="103" mass="11240">MMYGPVAKVSQGLCRLPAGRRESHGFLKSLKVSAERRERRSSLQRGCLFQVSCASLSGRPECGVTATRETASALSTECHVPIANVSPRIKRQRCTCCMLLLTG</sequence>
<evidence type="ECO:0000313" key="2">
    <source>
        <dbReference type="Proteomes" id="UP000053259"/>
    </source>
</evidence>
<evidence type="ECO:0000313" key="1">
    <source>
        <dbReference type="EMBL" id="KIW00635.1"/>
    </source>
</evidence>
<protein>
    <submittedName>
        <fullName evidence="1">Uncharacterized protein</fullName>
    </submittedName>
</protein>
<keyword evidence="2" id="KW-1185">Reference proteome</keyword>
<organism evidence="1 2">
    <name type="scientific">Verruconis gallopava</name>
    <dbReference type="NCBI Taxonomy" id="253628"/>
    <lineage>
        <taxon>Eukaryota</taxon>
        <taxon>Fungi</taxon>
        <taxon>Dikarya</taxon>
        <taxon>Ascomycota</taxon>
        <taxon>Pezizomycotina</taxon>
        <taxon>Dothideomycetes</taxon>
        <taxon>Pleosporomycetidae</taxon>
        <taxon>Venturiales</taxon>
        <taxon>Sympoventuriaceae</taxon>
        <taxon>Verruconis</taxon>
    </lineage>
</organism>
<dbReference type="VEuPathDB" id="FungiDB:PV09_07829"/>
<dbReference type="InParanoid" id="A0A0D2A2P1"/>
<dbReference type="RefSeq" id="XP_016210504.1">
    <property type="nucleotide sequence ID" value="XM_016361644.1"/>
</dbReference>
<dbReference type="EMBL" id="KN847561">
    <property type="protein sequence ID" value="KIW00635.1"/>
    <property type="molecule type" value="Genomic_DNA"/>
</dbReference>
<dbReference type="GeneID" id="27315802"/>
<dbReference type="AlphaFoldDB" id="A0A0D2A2P1"/>
<dbReference type="Proteomes" id="UP000053259">
    <property type="component" value="Unassembled WGS sequence"/>
</dbReference>
<name>A0A0D2A2P1_9PEZI</name>
<proteinExistence type="predicted"/>